<evidence type="ECO:0000313" key="1">
    <source>
        <dbReference type="EMBL" id="ADG29730.1"/>
    </source>
</evidence>
<protein>
    <submittedName>
        <fullName evidence="1">TPR repeat-containing protein</fullName>
    </submittedName>
</protein>
<dbReference type="Pfam" id="PF13489">
    <property type="entry name" value="Methyltransf_23"/>
    <property type="match status" value="1"/>
</dbReference>
<sequence>MTDTLLWKRYEQCPLCGERGGGGSWPTLEADCSKHPLWKPQLPRTLVWAQCQKCQHVFTTHYWTESGLRVIFQSAHDFQLAGGDNDMKRQIWRPVIRNCISILSRVFVANTPTAKKWVDFGFGDGSLLMTAHDFGFDVLGIDARDIAVEKMRQFGFNCIPGMLDENGISHITGASVVSLMDVLEHVIDPPRVLKMIREKISANTLLVISCPDLSASTWKIMDQQKVNPYWGEIEHHHNFSRNRLMQLLNTCGFHVVDFDVPYRYKSQMEMYAHAQ</sequence>
<dbReference type="InterPro" id="IPR029063">
    <property type="entry name" value="SAM-dependent_MTases_sf"/>
</dbReference>
<organism evidence="1">
    <name type="scientific">Thiomonas intermedia (strain K12)</name>
    <name type="common">Thiobacillus intermedius</name>
    <dbReference type="NCBI Taxonomy" id="75379"/>
    <lineage>
        <taxon>Bacteria</taxon>
        <taxon>Pseudomonadati</taxon>
        <taxon>Pseudomonadota</taxon>
        <taxon>Betaproteobacteria</taxon>
        <taxon>Burkholderiales</taxon>
        <taxon>Thiomonas</taxon>
    </lineage>
</organism>
<accession>D5X4C9</accession>
<dbReference type="BioCyc" id="TINT75379:TINT_RS16540-MONOMER"/>
<dbReference type="SUPFAM" id="SSF53335">
    <property type="entry name" value="S-adenosyl-L-methionine-dependent methyltransferases"/>
    <property type="match status" value="1"/>
</dbReference>
<dbReference type="HOGENOM" id="CLU_1011699_0_0_4"/>
<dbReference type="eggNOG" id="COG2227">
    <property type="taxonomic scope" value="Bacteria"/>
</dbReference>
<reference evidence="1" key="1">
    <citation type="submission" date="2010-04" db="EMBL/GenBank/DDBJ databases">
        <title>Complete sequence of Thiomonas intermedia K12.</title>
        <authorList>
            <consortium name="US DOE Joint Genome Institute"/>
            <person name="Lucas S."/>
            <person name="Copeland A."/>
            <person name="Lapidus A."/>
            <person name="Cheng J.-F."/>
            <person name="Bruce D."/>
            <person name="Goodwin L."/>
            <person name="Pitluck S."/>
            <person name="Davenport K."/>
            <person name="Detter J.C."/>
            <person name="Han C."/>
            <person name="Tapia R."/>
            <person name="Land M."/>
            <person name="Hauser L."/>
            <person name="Kyrpides N."/>
            <person name="Ovchinnikova G."/>
            <person name="Kerfeld C.A."/>
            <person name="Cannon G.C."/>
            <person name="Heinhorst S."/>
            <person name="Woyke T."/>
        </authorList>
    </citation>
    <scope>NUCLEOTIDE SEQUENCE [LARGE SCALE GENOMIC DNA]</scope>
    <source>
        <strain evidence="1">K12</strain>
    </source>
</reference>
<dbReference type="AlphaFoldDB" id="D5X4C9"/>
<dbReference type="EMBL" id="CP002021">
    <property type="protein sequence ID" value="ADG29730.1"/>
    <property type="molecule type" value="Genomic_DNA"/>
</dbReference>
<dbReference type="KEGG" id="tin:Tint_0318"/>
<gene>
    <name evidence="1" type="ordered locus">Tint_0318</name>
</gene>
<dbReference type="STRING" id="75379.Tint_0318"/>
<name>D5X4C9_THIK1</name>
<dbReference type="Gene3D" id="3.40.50.150">
    <property type="entry name" value="Vaccinia Virus protein VP39"/>
    <property type="match status" value="1"/>
</dbReference>
<proteinExistence type="predicted"/>